<name>A0A1N6S0A1_9GAMM</name>
<protein>
    <submittedName>
        <fullName evidence="2">Multiubiquitin</fullName>
    </submittedName>
</protein>
<proteinExistence type="predicted"/>
<sequence length="251" mass="27408">MTPNDPIDFEDVGQAIREDRALRPAPRYRIQFAQDGLDFRAVDVESAIPLGQQILAAAGLSIAGEFSLFAILSTGDFEDVLLNEPFDLRGAGAEKFVAFQSDRDYRLMVNQAQVSWGKPAISGRTLYQLSEAKENEVVLLEVPGGDDRLIEDSDLIDLTAAGVERFFTAHKPQHAIQIVVNGREVEVAQSHQTFEDLVAIAYPGEPPMPNVTYSMTYRKVASVPHSGELAAGGFMEVKNGSIVNVGRTVQS</sequence>
<evidence type="ECO:0000313" key="3">
    <source>
        <dbReference type="Proteomes" id="UP000241788"/>
    </source>
</evidence>
<dbReference type="Pfam" id="PF14452">
    <property type="entry name" value="Multi_ubiq"/>
    <property type="match status" value="3"/>
</dbReference>
<keyword evidence="3" id="KW-1185">Reference proteome</keyword>
<dbReference type="EMBL" id="FTLW01000002">
    <property type="protein sequence ID" value="SIQ34558.1"/>
    <property type="molecule type" value="Genomic_DNA"/>
</dbReference>
<dbReference type="OrthoDB" id="256126at2"/>
<evidence type="ECO:0000313" key="2">
    <source>
        <dbReference type="EMBL" id="SIQ34558.1"/>
    </source>
</evidence>
<feature type="domain" description="Multi-ubiquitin" evidence="1">
    <location>
        <begin position="105"/>
        <end position="169"/>
    </location>
</feature>
<dbReference type="STRING" id="1604334.SAMN05421546_1147"/>
<dbReference type="AlphaFoldDB" id="A0A1N6S0A1"/>
<organism evidence="2 3">
    <name type="scientific">Solilutibacter tolerans</name>
    <dbReference type="NCBI Taxonomy" id="1604334"/>
    <lineage>
        <taxon>Bacteria</taxon>
        <taxon>Pseudomonadati</taxon>
        <taxon>Pseudomonadota</taxon>
        <taxon>Gammaproteobacteria</taxon>
        <taxon>Lysobacterales</taxon>
        <taxon>Lysobacteraceae</taxon>
        <taxon>Solilutibacter</taxon>
    </lineage>
</organism>
<evidence type="ECO:0000259" key="1">
    <source>
        <dbReference type="Pfam" id="PF14452"/>
    </source>
</evidence>
<accession>A0A1N6S0A1</accession>
<dbReference type="RefSeq" id="WP_076586124.1">
    <property type="nucleotide sequence ID" value="NZ_FTLW01000002.1"/>
</dbReference>
<feature type="domain" description="Multi-ubiquitin" evidence="1">
    <location>
        <begin position="37"/>
        <end position="100"/>
    </location>
</feature>
<feature type="domain" description="Multi-ubiquitin" evidence="1">
    <location>
        <begin position="177"/>
        <end position="248"/>
    </location>
</feature>
<dbReference type="InterPro" id="IPR027802">
    <property type="entry name" value="Multi-ubiquitin_dom"/>
</dbReference>
<gene>
    <name evidence="2" type="ORF">SAMN05421546_1147</name>
</gene>
<reference evidence="3" key="1">
    <citation type="submission" date="2017-01" db="EMBL/GenBank/DDBJ databases">
        <authorList>
            <person name="Varghese N."/>
            <person name="Submissions S."/>
        </authorList>
    </citation>
    <scope>NUCLEOTIDE SEQUENCE [LARGE SCALE GENOMIC DNA]</scope>
    <source>
        <strain evidence="3">UM1</strain>
    </source>
</reference>
<dbReference type="Proteomes" id="UP000241788">
    <property type="component" value="Unassembled WGS sequence"/>
</dbReference>